<dbReference type="EMBL" id="KZ805422">
    <property type="protein sequence ID" value="PVH98069.1"/>
    <property type="molecule type" value="Genomic_DNA"/>
</dbReference>
<evidence type="ECO:0000313" key="2">
    <source>
        <dbReference type="Proteomes" id="UP000244855"/>
    </source>
</evidence>
<name>A0A2V1DLE6_9PLEO</name>
<proteinExistence type="predicted"/>
<organism evidence="1 2">
    <name type="scientific">Periconia macrospinosa</name>
    <dbReference type="NCBI Taxonomy" id="97972"/>
    <lineage>
        <taxon>Eukaryota</taxon>
        <taxon>Fungi</taxon>
        <taxon>Dikarya</taxon>
        <taxon>Ascomycota</taxon>
        <taxon>Pezizomycotina</taxon>
        <taxon>Dothideomycetes</taxon>
        <taxon>Pleosporomycetidae</taxon>
        <taxon>Pleosporales</taxon>
        <taxon>Massarineae</taxon>
        <taxon>Periconiaceae</taxon>
        <taxon>Periconia</taxon>
    </lineage>
</organism>
<dbReference type="Proteomes" id="UP000244855">
    <property type="component" value="Unassembled WGS sequence"/>
</dbReference>
<dbReference type="OrthoDB" id="4159781at2759"/>
<gene>
    <name evidence="1" type="ORF">DM02DRAFT_657718</name>
</gene>
<accession>A0A2V1DLE6</accession>
<reference evidence="1 2" key="1">
    <citation type="journal article" date="2018" name="Sci. Rep.">
        <title>Comparative genomics provides insights into the lifestyle and reveals functional heterogeneity of dark septate endophytic fungi.</title>
        <authorList>
            <person name="Knapp D.G."/>
            <person name="Nemeth J.B."/>
            <person name="Barry K."/>
            <person name="Hainaut M."/>
            <person name="Henrissat B."/>
            <person name="Johnson J."/>
            <person name="Kuo A."/>
            <person name="Lim J.H.P."/>
            <person name="Lipzen A."/>
            <person name="Nolan M."/>
            <person name="Ohm R.A."/>
            <person name="Tamas L."/>
            <person name="Grigoriev I.V."/>
            <person name="Spatafora J.W."/>
            <person name="Nagy L.G."/>
            <person name="Kovacs G.M."/>
        </authorList>
    </citation>
    <scope>NUCLEOTIDE SEQUENCE [LARGE SCALE GENOMIC DNA]</scope>
    <source>
        <strain evidence="1 2">DSE2036</strain>
    </source>
</reference>
<evidence type="ECO:0000313" key="1">
    <source>
        <dbReference type="EMBL" id="PVH98069.1"/>
    </source>
</evidence>
<protein>
    <submittedName>
        <fullName evidence="1">Uncharacterized protein</fullName>
    </submittedName>
</protein>
<keyword evidence="2" id="KW-1185">Reference proteome</keyword>
<sequence length="165" mass="18821">MNAELHRRDLLKDLMFQGMHIIPILSQLLVLGSVCPQRKDENPTFVEAFRLSTILHLSALRAKFGVDTVHLEPIYAEKLQLLLASRWLGHDISSEELGWILAVGYTAKCNAEQKSFFGKALLDHVKESAVPDHARFQERLESIAWDTNILQDQSQDLQKLFLEEA</sequence>
<dbReference type="AlphaFoldDB" id="A0A2V1DLE6"/>